<dbReference type="Proteomes" id="UP000248090">
    <property type="component" value="Unassembled WGS sequence"/>
</dbReference>
<feature type="compositionally biased region" description="Basic residues" evidence="5">
    <location>
        <begin position="356"/>
        <end position="366"/>
    </location>
</feature>
<organism evidence="6 7">
    <name type="scientific">Pokkaliibacter plantistimulans</name>
    <dbReference type="NCBI Taxonomy" id="1635171"/>
    <lineage>
        <taxon>Bacteria</taxon>
        <taxon>Pseudomonadati</taxon>
        <taxon>Pseudomonadota</taxon>
        <taxon>Gammaproteobacteria</taxon>
        <taxon>Oceanospirillales</taxon>
        <taxon>Balneatrichaceae</taxon>
        <taxon>Pokkaliibacter</taxon>
    </lineage>
</organism>
<feature type="compositionally biased region" description="Low complexity" evidence="5">
    <location>
        <begin position="314"/>
        <end position="327"/>
    </location>
</feature>
<feature type="coiled-coil region" evidence="4">
    <location>
        <begin position="273"/>
        <end position="314"/>
    </location>
</feature>
<comment type="pathway">
    <text evidence="1">Biopolymer metabolism; poly-(R)-3-hydroxybutanoate biosynthesis.</text>
</comment>
<feature type="compositionally biased region" description="Polar residues" evidence="5">
    <location>
        <begin position="328"/>
        <end position="355"/>
    </location>
</feature>
<comment type="caution">
    <text evidence="6">The sequence shown here is derived from an EMBL/GenBank/DDBJ whole genome shotgun (WGS) entry which is preliminary data.</text>
</comment>
<evidence type="ECO:0000313" key="7">
    <source>
        <dbReference type="Proteomes" id="UP000248090"/>
    </source>
</evidence>
<dbReference type="InterPro" id="IPR010123">
    <property type="entry name" value="PHA_synth_III_E"/>
</dbReference>
<dbReference type="RefSeq" id="WP_110188067.1">
    <property type="nucleotide sequence ID" value="NZ_CP177354.1"/>
</dbReference>
<keyword evidence="7" id="KW-1185">Reference proteome</keyword>
<gene>
    <name evidence="6" type="ORF">WH50_15085</name>
</gene>
<evidence type="ECO:0000256" key="4">
    <source>
        <dbReference type="SAM" id="Coils"/>
    </source>
</evidence>
<feature type="region of interest" description="Disordered" evidence="5">
    <location>
        <begin position="314"/>
        <end position="375"/>
    </location>
</feature>
<evidence type="ECO:0000256" key="5">
    <source>
        <dbReference type="SAM" id="MobiDB-lite"/>
    </source>
</evidence>
<reference evidence="6 7" key="1">
    <citation type="submission" date="2015-03" db="EMBL/GenBank/DDBJ databases">
        <authorList>
            <person name="Krishnan R."/>
            <person name="Midha S."/>
            <person name="Patil P.B."/>
            <person name="Rameshkumar N."/>
        </authorList>
    </citation>
    <scope>NUCLEOTIDE SEQUENCE [LARGE SCALE GENOMIC DNA]</scope>
    <source>
        <strain evidence="6 7">L1E11</strain>
    </source>
</reference>
<evidence type="ECO:0000256" key="1">
    <source>
        <dbReference type="ARBA" id="ARBA00004683"/>
    </source>
</evidence>
<accession>A0ABX5LYE0</accession>
<keyword evidence="4" id="KW-0175">Coiled coil</keyword>
<keyword evidence="3" id="KW-0583">PHB biosynthesis</keyword>
<dbReference type="Pfam" id="PF09712">
    <property type="entry name" value="PHA_synth_III_E"/>
    <property type="match status" value="1"/>
</dbReference>
<sequence length="375" mass="42691">MEANSLFGLDKWLETQSDYWKKLAEGSSQSFSNPWQGMFDGWQKIAKESLESLSADVFSQGSKQTDWFTRSGEELLKNWQNWHDASHAEQLISEFSNMMQKQVIENLLKEFSLPDQLSSLFKTHSFQDDLLFDNAFMNSLKNHLDIPSVGSNREFQEKLQQGGKLWLEFQECLTRYTELYSNINADTSKRMLEKLNSGGIEITSLGELHDLWVDCYEECYKKLVFTTEYRHAHGKVSNAFMALRKYNIEIRDLQLKTLGMPTRLEMNTALKRQHDARKQLKGINKEVTSLKEEINELKKLLVAQAEQIQALTTKTTTTTSKVSGSSSQKRATSAKTIPSSEETAASKTLATSTPSPRKRSTNHSAKKTTGEAKGE</sequence>
<dbReference type="EMBL" id="LAPT01000075">
    <property type="protein sequence ID" value="PXF30468.1"/>
    <property type="molecule type" value="Genomic_DNA"/>
</dbReference>
<name>A0ABX5LYE0_9GAMM</name>
<evidence type="ECO:0000256" key="2">
    <source>
        <dbReference type="ARBA" id="ARBA00019066"/>
    </source>
</evidence>
<evidence type="ECO:0000313" key="6">
    <source>
        <dbReference type="EMBL" id="PXF30468.1"/>
    </source>
</evidence>
<evidence type="ECO:0000256" key="3">
    <source>
        <dbReference type="ARBA" id="ARBA00022752"/>
    </source>
</evidence>
<proteinExistence type="predicted"/>
<protein>
    <recommendedName>
        <fullName evidence="2">Poly(3-hydroxyalkanoate) polymerase subunit PhaE</fullName>
    </recommendedName>
</protein>